<dbReference type="PROSITE" id="PS00108">
    <property type="entry name" value="PROTEIN_KINASE_ST"/>
    <property type="match status" value="1"/>
</dbReference>
<feature type="domain" description="Protein kinase" evidence="9">
    <location>
        <begin position="1"/>
        <end position="80"/>
    </location>
</feature>
<evidence type="ECO:0000256" key="7">
    <source>
        <dbReference type="ARBA" id="ARBA00047899"/>
    </source>
</evidence>
<comment type="catalytic activity">
    <reaction evidence="8">
        <text>L-seryl-[protein] + ATP = O-phospho-L-seryl-[protein] + ADP + H(+)</text>
        <dbReference type="Rhea" id="RHEA:17989"/>
        <dbReference type="Rhea" id="RHEA-COMP:9863"/>
        <dbReference type="Rhea" id="RHEA-COMP:11604"/>
        <dbReference type="ChEBI" id="CHEBI:15378"/>
        <dbReference type="ChEBI" id="CHEBI:29999"/>
        <dbReference type="ChEBI" id="CHEBI:30616"/>
        <dbReference type="ChEBI" id="CHEBI:83421"/>
        <dbReference type="ChEBI" id="CHEBI:456216"/>
        <dbReference type="EC" id="2.7.11.1"/>
    </reaction>
</comment>
<keyword evidence="3" id="KW-0808">Transferase</keyword>
<evidence type="ECO:0000256" key="5">
    <source>
        <dbReference type="ARBA" id="ARBA00022777"/>
    </source>
</evidence>
<keyword evidence="5" id="KW-0418">Kinase</keyword>
<evidence type="ECO:0000259" key="9">
    <source>
        <dbReference type="PROSITE" id="PS50011"/>
    </source>
</evidence>
<sequence>LYAEEHSGLDWRTRYKIIKGICEGLDYLHGGSKEPIFHLDLKPANILLGKDMVPKIADFGLSRLFKGTHTHTTGVCIGTV</sequence>
<comment type="caution">
    <text evidence="10">The sequence shown here is derived from an EMBL/GenBank/DDBJ whole genome shotgun (WGS) entry which is preliminary data.</text>
</comment>
<organism evidence="10 11">
    <name type="scientific">Dichanthelium oligosanthes</name>
    <dbReference type="NCBI Taxonomy" id="888268"/>
    <lineage>
        <taxon>Eukaryota</taxon>
        <taxon>Viridiplantae</taxon>
        <taxon>Streptophyta</taxon>
        <taxon>Embryophyta</taxon>
        <taxon>Tracheophyta</taxon>
        <taxon>Spermatophyta</taxon>
        <taxon>Magnoliopsida</taxon>
        <taxon>Liliopsida</taxon>
        <taxon>Poales</taxon>
        <taxon>Poaceae</taxon>
        <taxon>PACMAD clade</taxon>
        <taxon>Panicoideae</taxon>
        <taxon>Panicodae</taxon>
        <taxon>Paniceae</taxon>
        <taxon>Dichantheliinae</taxon>
        <taxon>Dichanthelium</taxon>
    </lineage>
</organism>
<dbReference type="FunFam" id="1.10.510.10:FF:001023">
    <property type="entry name" value="Os07g0541700 protein"/>
    <property type="match status" value="1"/>
</dbReference>
<dbReference type="GO" id="GO:0005524">
    <property type="term" value="F:ATP binding"/>
    <property type="evidence" value="ECO:0007669"/>
    <property type="project" value="UniProtKB-KW"/>
</dbReference>
<dbReference type="Pfam" id="PF00069">
    <property type="entry name" value="Pkinase"/>
    <property type="match status" value="1"/>
</dbReference>
<dbReference type="InterPro" id="IPR008271">
    <property type="entry name" value="Ser/Thr_kinase_AS"/>
</dbReference>
<dbReference type="AlphaFoldDB" id="A0A1E5VZF7"/>
<evidence type="ECO:0000256" key="6">
    <source>
        <dbReference type="ARBA" id="ARBA00022840"/>
    </source>
</evidence>
<evidence type="ECO:0000256" key="2">
    <source>
        <dbReference type="ARBA" id="ARBA00022527"/>
    </source>
</evidence>
<evidence type="ECO:0000256" key="1">
    <source>
        <dbReference type="ARBA" id="ARBA00012513"/>
    </source>
</evidence>
<feature type="non-terminal residue" evidence="10">
    <location>
        <position position="1"/>
    </location>
</feature>
<evidence type="ECO:0000256" key="8">
    <source>
        <dbReference type="ARBA" id="ARBA00048679"/>
    </source>
</evidence>
<proteinExistence type="predicted"/>
<evidence type="ECO:0000256" key="3">
    <source>
        <dbReference type="ARBA" id="ARBA00022679"/>
    </source>
</evidence>
<keyword evidence="2" id="KW-0723">Serine/threonine-protein kinase</keyword>
<accession>A0A1E5VZF7</accession>
<comment type="catalytic activity">
    <reaction evidence="7">
        <text>L-threonyl-[protein] + ATP = O-phospho-L-threonyl-[protein] + ADP + H(+)</text>
        <dbReference type="Rhea" id="RHEA:46608"/>
        <dbReference type="Rhea" id="RHEA-COMP:11060"/>
        <dbReference type="Rhea" id="RHEA-COMP:11605"/>
        <dbReference type="ChEBI" id="CHEBI:15378"/>
        <dbReference type="ChEBI" id="CHEBI:30013"/>
        <dbReference type="ChEBI" id="CHEBI:30616"/>
        <dbReference type="ChEBI" id="CHEBI:61977"/>
        <dbReference type="ChEBI" id="CHEBI:456216"/>
        <dbReference type="EC" id="2.7.11.1"/>
    </reaction>
</comment>
<gene>
    <name evidence="10" type="ORF">BAE44_0008458</name>
</gene>
<dbReference type="Gene3D" id="1.10.510.10">
    <property type="entry name" value="Transferase(Phosphotransferase) domain 1"/>
    <property type="match status" value="1"/>
</dbReference>
<dbReference type="EMBL" id="LWDX02025452">
    <property type="protein sequence ID" value="OEL30523.1"/>
    <property type="molecule type" value="Genomic_DNA"/>
</dbReference>
<dbReference type="EC" id="2.7.11.1" evidence="1"/>
<evidence type="ECO:0000313" key="10">
    <source>
        <dbReference type="EMBL" id="OEL30523.1"/>
    </source>
</evidence>
<keyword evidence="4" id="KW-0547">Nucleotide-binding</keyword>
<dbReference type="STRING" id="888268.A0A1E5VZF7"/>
<dbReference type="InterPro" id="IPR000719">
    <property type="entry name" value="Prot_kinase_dom"/>
</dbReference>
<dbReference type="PROSITE" id="PS50011">
    <property type="entry name" value="PROTEIN_KINASE_DOM"/>
    <property type="match status" value="1"/>
</dbReference>
<reference evidence="10 11" key="1">
    <citation type="submission" date="2016-09" db="EMBL/GenBank/DDBJ databases">
        <title>The draft genome of Dichanthelium oligosanthes: A C3 panicoid grass species.</title>
        <authorList>
            <person name="Studer A.J."/>
            <person name="Schnable J.C."/>
            <person name="Brutnell T.P."/>
        </authorList>
    </citation>
    <scope>NUCLEOTIDE SEQUENCE [LARGE SCALE GENOMIC DNA]</scope>
    <source>
        <strain evidence="11">cv. Kellogg 1175</strain>
        <tissue evidence="10">Leaf</tissue>
    </source>
</reference>
<name>A0A1E5VZF7_9POAL</name>
<dbReference type="Proteomes" id="UP000095767">
    <property type="component" value="Unassembled WGS sequence"/>
</dbReference>
<dbReference type="SUPFAM" id="SSF56112">
    <property type="entry name" value="Protein kinase-like (PK-like)"/>
    <property type="match status" value="1"/>
</dbReference>
<dbReference type="PANTHER" id="PTHR45707">
    <property type="entry name" value="C2 CALCIUM/LIPID-BINDING PLANT PHOSPHORIBOSYLTRANSFERASE FAMILY PROTEIN"/>
    <property type="match status" value="1"/>
</dbReference>
<keyword evidence="6" id="KW-0067">ATP-binding</keyword>
<protein>
    <recommendedName>
        <fullName evidence="1">non-specific serine/threonine protein kinase</fullName>
        <ecNumber evidence="1">2.7.11.1</ecNumber>
    </recommendedName>
</protein>
<dbReference type="PANTHER" id="PTHR45707:SF56">
    <property type="entry name" value="OS11G0608700 PROTEIN"/>
    <property type="match status" value="1"/>
</dbReference>
<evidence type="ECO:0000313" key="11">
    <source>
        <dbReference type="Proteomes" id="UP000095767"/>
    </source>
</evidence>
<dbReference type="InterPro" id="IPR011009">
    <property type="entry name" value="Kinase-like_dom_sf"/>
</dbReference>
<evidence type="ECO:0000256" key="4">
    <source>
        <dbReference type="ARBA" id="ARBA00022741"/>
    </source>
</evidence>
<keyword evidence="11" id="KW-1185">Reference proteome</keyword>
<dbReference type="OrthoDB" id="2015071at2759"/>
<dbReference type="GO" id="GO:0004674">
    <property type="term" value="F:protein serine/threonine kinase activity"/>
    <property type="evidence" value="ECO:0007669"/>
    <property type="project" value="UniProtKB-KW"/>
</dbReference>